<evidence type="ECO:0000313" key="2">
    <source>
        <dbReference type="Proteomes" id="UP001169027"/>
    </source>
</evidence>
<name>A0ABT8SFZ6_9BURK</name>
<gene>
    <name evidence="1" type="ORF">Q2T77_29385</name>
</gene>
<dbReference type="RefSeq" id="WP_301814445.1">
    <property type="nucleotide sequence ID" value="NZ_JAUJZH010000027.1"/>
</dbReference>
<dbReference type="Proteomes" id="UP001169027">
    <property type="component" value="Unassembled WGS sequence"/>
</dbReference>
<protein>
    <submittedName>
        <fullName evidence="1">Uncharacterized protein</fullName>
    </submittedName>
</protein>
<reference evidence="1" key="1">
    <citation type="submission" date="2023-06" db="EMBL/GenBank/DDBJ databases">
        <authorList>
            <person name="Jiang Y."/>
            <person name="Liu Q."/>
        </authorList>
    </citation>
    <scope>NUCLEOTIDE SEQUENCE</scope>
    <source>
        <strain evidence="1">CGMCC 1.12090</strain>
    </source>
</reference>
<dbReference type="EMBL" id="JAUKVY010000027">
    <property type="protein sequence ID" value="MDO1536406.1"/>
    <property type="molecule type" value="Genomic_DNA"/>
</dbReference>
<comment type="caution">
    <text evidence="1">The sequence shown here is derived from an EMBL/GenBank/DDBJ whole genome shotgun (WGS) entry which is preliminary data.</text>
</comment>
<organism evidence="1 2">
    <name type="scientific">Variovorax ginsengisoli</name>
    <dbReference type="NCBI Taxonomy" id="363844"/>
    <lineage>
        <taxon>Bacteria</taxon>
        <taxon>Pseudomonadati</taxon>
        <taxon>Pseudomonadota</taxon>
        <taxon>Betaproteobacteria</taxon>
        <taxon>Burkholderiales</taxon>
        <taxon>Comamonadaceae</taxon>
        <taxon>Variovorax</taxon>
    </lineage>
</organism>
<evidence type="ECO:0000313" key="1">
    <source>
        <dbReference type="EMBL" id="MDO1536406.1"/>
    </source>
</evidence>
<proteinExistence type="predicted"/>
<sequence length="66" mass="7301">MREGGCAEWADNLVVVTGRFPVEEVNKCVGSMTYAGIFYKRLIAGEIEELPLFVVTSEESSERPSC</sequence>
<accession>A0ABT8SFZ6</accession>
<keyword evidence="2" id="KW-1185">Reference proteome</keyword>